<protein>
    <submittedName>
        <fullName evidence="1">Uncharacterized protein</fullName>
    </submittedName>
</protein>
<name>A0A497ZZF1_9RHOB</name>
<dbReference type="AlphaFoldDB" id="A0A497ZZF1"/>
<dbReference type="Proteomes" id="UP000271700">
    <property type="component" value="Unassembled WGS sequence"/>
</dbReference>
<evidence type="ECO:0000313" key="1">
    <source>
        <dbReference type="EMBL" id="RLK08387.1"/>
    </source>
</evidence>
<dbReference type="EMBL" id="RCCT01000002">
    <property type="protein sequence ID" value="RLK08387.1"/>
    <property type="molecule type" value="Genomic_DNA"/>
</dbReference>
<reference evidence="1 2" key="1">
    <citation type="submission" date="2018-10" db="EMBL/GenBank/DDBJ databases">
        <title>Genomic Encyclopedia of Archaeal and Bacterial Type Strains, Phase II (KMG-II): from individual species to whole genera.</title>
        <authorList>
            <person name="Goeker M."/>
        </authorList>
    </citation>
    <scope>NUCLEOTIDE SEQUENCE [LARGE SCALE GENOMIC DNA]</scope>
    <source>
        <strain evidence="1 2">DSM 29317</strain>
    </source>
</reference>
<keyword evidence="2" id="KW-1185">Reference proteome</keyword>
<comment type="caution">
    <text evidence="1">The sequence shown here is derived from an EMBL/GenBank/DDBJ whole genome shotgun (WGS) entry which is preliminary data.</text>
</comment>
<sequence>MVASGHWGRSQDWSDIGPPSNIQRVFKLDAEVLPPSDPLSIALPTFDVDPVVPAQCPVEARSLGPVQKMGKAVDLIVVAPAWKGLKLSFEYRQPGCVCRQIHLALFDRTASGLEPGFLVFVGFNAFVAPTDITKQFVQKRFAGGRIFDQNTIGIPTTDKLQCLGF</sequence>
<proteinExistence type="predicted"/>
<accession>A0A497ZZF1</accession>
<gene>
    <name evidence="1" type="ORF">CLV75_2062</name>
</gene>
<dbReference type="STRING" id="981384.GCA_000192475_01099"/>
<organism evidence="1 2">
    <name type="scientific">Ruegeria conchae</name>
    <dbReference type="NCBI Taxonomy" id="981384"/>
    <lineage>
        <taxon>Bacteria</taxon>
        <taxon>Pseudomonadati</taxon>
        <taxon>Pseudomonadota</taxon>
        <taxon>Alphaproteobacteria</taxon>
        <taxon>Rhodobacterales</taxon>
        <taxon>Roseobacteraceae</taxon>
        <taxon>Ruegeria</taxon>
    </lineage>
</organism>
<evidence type="ECO:0000313" key="2">
    <source>
        <dbReference type="Proteomes" id="UP000271700"/>
    </source>
</evidence>